<dbReference type="Proteomes" id="UP001596364">
    <property type="component" value="Unassembled WGS sequence"/>
</dbReference>
<gene>
    <name evidence="1" type="ORF">ACFP85_02765</name>
</gene>
<dbReference type="RefSeq" id="WP_131259175.1">
    <property type="nucleotide sequence ID" value="NZ_JBHSUS010000001.1"/>
</dbReference>
<proteinExistence type="predicted"/>
<accession>A0ABW1XIN6</accession>
<reference evidence="2" key="1">
    <citation type="journal article" date="2019" name="Int. J. Syst. Evol. Microbiol.">
        <title>The Global Catalogue of Microorganisms (GCM) 10K type strain sequencing project: providing services to taxonomists for standard genome sequencing and annotation.</title>
        <authorList>
            <consortium name="The Broad Institute Genomics Platform"/>
            <consortium name="The Broad Institute Genome Sequencing Center for Infectious Disease"/>
            <person name="Wu L."/>
            <person name="Ma J."/>
        </authorList>
    </citation>
    <scope>NUCLEOTIDE SEQUENCE [LARGE SCALE GENOMIC DNA]</scope>
    <source>
        <strain evidence="2">CGMCC 1.16031</strain>
    </source>
</reference>
<sequence>MTGKSLQIGLGDFDARLRIYVANPPPIPEIIALHTIQPLVAGQVQAIGQQCGNGWRKVFNVYSKLVFALPPTFPIVRDEYHRWQDWRDNCLLQSGSCCALLFSPPDLTRLTDNEGRPVIHIIAGRQHARALIDDNQLHSQLVWLNGELALDAAQHLLVCPYLDYRQLNNEKIAKVSALLTPLLS</sequence>
<dbReference type="Pfam" id="PF22098">
    <property type="entry name" value="DUF6942"/>
    <property type="match status" value="1"/>
</dbReference>
<dbReference type="EMBL" id="JBHSUS010000001">
    <property type="protein sequence ID" value="MFC6439075.1"/>
    <property type="molecule type" value="Genomic_DNA"/>
</dbReference>
<protein>
    <submittedName>
        <fullName evidence="1">DUF6942 family protein</fullName>
    </submittedName>
</protein>
<name>A0ABW1XIN6_9ALTE</name>
<evidence type="ECO:0000313" key="1">
    <source>
        <dbReference type="EMBL" id="MFC6439075.1"/>
    </source>
</evidence>
<evidence type="ECO:0000313" key="2">
    <source>
        <dbReference type="Proteomes" id="UP001596364"/>
    </source>
</evidence>
<dbReference type="InterPro" id="IPR054222">
    <property type="entry name" value="DUF6942"/>
</dbReference>
<keyword evidence="2" id="KW-1185">Reference proteome</keyword>
<organism evidence="1 2">
    <name type="scientific">Pseudobowmanella zhangzhouensis</name>
    <dbReference type="NCBI Taxonomy" id="1537679"/>
    <lineage>
        <taxon>Bacteria</taxon>
        <taxon>Pseudomonadati</taxon>
        <taxon>Pseudomonadota</taxon>
        <taxon>Gammaproteobacteria</taxon>
        <taxon>Alteromonadales</taxon>
        <taxon>Alteromonadaceae</taxon>
    </lineage>
</organism>
<comment type="caution">
    <text evidence="1">The sequence shown here is derived from an EMBL/GenBank/DDBJ whole genome shotgun (WGS) entry which is preliminary data.</text>
</comment>